<protein>
    <submittedName>
        <fullName evidence="2">LuxR family transcriptional regulator</fullName>
    </submittedName>
</protein>
<evidence type="ECO:0000259" key="1">
    <source>
        <dbReference type="PROSITE" id="PS50043"/>
    </source>
</evidence>
<dbReference type="AlphaFoldDB" id="A0A4Y9SC98"/>
<dbReference type="RefSeq" id="WP_135207254.1">
    <property type="nucleotide sequence ID" value="NZ_SPVF01000138.1"/>
</dbReference>
<dbReference type="SMART" id="SM00421">
    <property type="entry name" value="HTH_LUXR"/>
    <property type="match status" value="1"/>
</dbReference>
<comment type="caution">
    <text evidence="2">The sequence shown here is derived from an EMBL/GenBank/DDBJ whole genome shotgun (WGS) entry which is preliminary data.</text>
</comment>
<sequence>MDLSPGRFDQLVNLIYDTLDDKSAWRRVLESLNEALGTRAVHMLAFDATHGTLSFSDGANMAPQIDIEYIRTYQYIDPRVNQMRAQPGDTWMHCHEHFDEEFVANDPFYQEFLLPNGARYLSACKLVEDNTATIMLACLRRPADGPLPPEAIAFLDRLRPHMARACRIGLANFVYSTQALVGHALVNKLRQPVLLLTTQGEVVQVNQAASALLRETSLVAVENGRLLLPQPHLDAFLDQCVQLEEQIRFSTDPATLAEGYRSLHIAASAEANTADTMYGFYSMLVPEQVMGSFGVRPLVMLFLYHPRSAQEIDSSLLQAAFGLSQAECRIATLLADGMQLKNIAETLGVQYDTVRKQLLSIYQKTSTNRQPELVRLLLHLPAAAVQRAVAADPAALTLDA</sequence>
<dbReference type="OrthoDB" id="5497412at2"/>
<dbReference type="Proteomes" id="UP000298438">
    <property type="component" value="Unassembled WGS sequence"/>
</dbReference>
<dbReference type="SUPFAM" id="SSF46894">
    <property type="entry name" value="C-terminal effector domain of the bipartite response regulators"/>
    <property type="match status" value="1"/>
</dbReference>
<dbReference type="GO" id="GO:0003677">
    <property type="term" value="F:DNA binding"/>
    <property type="evidence" value="ECO:0007669"/>
    <property type="project" value="InterPro"/>
</dbReference>
<keyword evidence="3" id="KW-1185">Reference proteome</keyword>
<dbReference type="InterPro" id="IPR036388">
    <property type="entry name" value="WH-like_DNA-bd_sf"/>
</dbReference>
<feature type="domain" description="HTH luxR-type" evidence="1">
    <location>
        <begin position="316"/>
        <end position="381"/>
    </location>
</feature>
<evidence type="ECO:0000313" key="3">
    <source>
        <dbReference type="Proteomes" id="UP000298438"/>
    </source>
</evidence>
<dbReference type="PROSITE" id="PS50043">
    <property type="entry name" value="HTH_LUXR_2"/>
    <property type="match status" value="1"/>
</dbReference>
<gene>
    <name evidence="2" type="ORF">E4L96_10935</name>
</gene>
<dbReference type="GO" id="GO:0006355">
    <property type="term" value="P:regulation of DNA-templated transcription"/>
    <property type="evidence" value="ECO:0007669"/>
    <property type="project" value="InterPro"/>
</dbReference>
<accession>A0A4Y9SC98</accession>
<evidence type="ECO:0000313" key="2">
    <source>
        <dbReference type="EMBL" id="TFW19977.1"/>
    </source>
</evidence>
<name>A0A4Y9SC98_9BURK</name>
<dbReference type="InterPro" id="IPR000792">
    <property type="entry name" value="Tscrpt_reg_LuxR_C"/>
</dbReference>
<proteinExistence type="predicted"/>
<dbReference type="Pfam" id="PF00196">
    <property type="entry name" value="GerE"/>
    <property type="match status" value="1"/>
</dbReference>
<dbReference type="EMBL" id="SPVF01000138">
    <property type="protein sequence ID" value="TFW19977.1"/>
    <property type="molecule type" value="Genomic_DNA"/>
</dbReference>
<organism evidence="2 3">
    <name type="scientific">Zemynaea arenosa</name>
    <dbReference type="NCBI Taxonomy" id="2561931"/>
    <lineage>
        <taxon>Bacteria</taxon>
        <taxon>Pseudomonadati</taxon>
        <taxon>Pseudomonadota</taxon>
        <taxon>Betaproteobacteria</taxon>
        <taxon>Burkholderiales</taxon>
        <taxon>Oxalobacteraceae</taxon>
        <taxon>Telluria group</taxon>
        <taxon>Zemynaea</taxon>
    </lineage>
</organism>
<reference evidence="2 3" key="1">
    <citation type="submission" date="2019-03" db="EMBL/GenBank/DDBJ databases">
        <title>Draft Genome Sequence of Massilia arenosa sp. nov., a Novel Massilia Species Isolated from a Sandy-loam Maize Soil.</title>
        <authorList>
            <person name="Raths R."/>
            <person name="Peta V."/>
            <person name="Bucking H."/>
        </authorList>
    </citation>
    <scope>NUCLEOTIDE SEQUENCE [LARGE SCALE GENOMIC DNA]</scope>
    <source>
        <strain evidence="2 3">MC02</strain>
    </source>
</reference>
<dbReference type="Gene3D" id="1.10.10.10">
    <property type="entry name" value="Winged helix-like DNA-binding domain superfamily/Winged helix DNA-binding domain"/>
    <property type="match status" value="1"/>
</dbReference>
<dbReference type="InterPro" id="IPR016032">
    <property type="entry name" value="Sig_transdc_resp-reg_C-effctor"/>
</dbReference>